<dbReference type="AlphaFoldDB" id="A0ABD2PXU4"/>
<reference evidence="2 3" key="1">
    <citation type="submission" date="2024-11" db="EMBL/GenBank/DDBJ databases">
        <title>Adaptive evolution of stress response genes in parasites aligns with host niche diversity.</title>
        <authorList>
            <person name="Hahn C."/>
            <person name="Resl P."/>
        </authorList>
    </citation>
    <scope>NUCLEOTIDE SEQUENCE [LARGE SCALE GENOMIC DNA]</scope>
    <source>
        <strain evidence="2">EGGRZ-B1_66</strain>
        <tissue evidence="2">Body</tissue>
    </source>
</reference>
<organism evidence="2 3">
    <name type="scientific">Cichlidogyrus casuarinus</name>
    <dbReference type="NCBI Taxonomy" id="1844966"/>
    <lineage>
        <taxon>Eukaryota</taxon>
        <taxon>Metazoa</taxon>
        <taxon>Spiralia</taxon>
        <taxon>Lophotrochozoa</taxon>
        <taxon>Platyhelminthes</taxon>
        <taxon>Monogenea</taxon>
        <taxon>Monopisthocotylea</taxon>
        <taxon>Dactylogyridea</taxon>
        <taxon>Ancyrocephalidae</taxon>
        <taxon>Cichlidogyrus</taxon>
    </lineage>
</organism>
<feature type="domain" description="Nucleolar protein 4 helical" evidence="1">
    <location>
        <begin position="71"/>
        <end position="150"/>
    </location>
</feature>
<dbReference type="EMBL" id="JBJKFK010001855">
    <property type="protein sequence ID" value="KAL3312099.1"/>
    <property type="molecule type" value="Genomic_DNA"/>
</dbReference>
<protein>
    <recommendedName>
        <fullName evidence="1">Nucleolar protein 4 helical domain-containing protein</fullName>
    </recommendedName>
</protein>
<evidence type="ECO:0000259" key="1">
    <source>
        <dbReference type="Pfam" id="PF23079"/>
    </source>
</evidence>
<sequence length="312" mass="35767">MDATASNLFMAENLIQTPSSDQSEDTLSEHSSVQHQPIHYIPAYKTSRGLHSEATISAYNVKPIITLNLLNFVRRVIDSTLDRQVTFCEQPRKIVHELERICAKAWPQVEPRRHRNRIRAYLKACRRNAKKNFGLINMKEPPLNSLTVDVRAMVRAALERTQKDVNELKRTVNSNAQCPLDKFLRDSAKLDHVKPPIKLTPNPPDLKLALLNLFHKSTQESAENFQTLLNRLIANGPLKVEDLECYAKNWKVSQEVVQYTKTYLQNLMHKVTVVEEHIGRARGSDSVQLPQSLLDYLKVIGASRRTFLERNN</sequence>
<keyword evidence="3" id="KW-1185">Reference proteome</keyword>
<evidence type="ECO:0000313" key="3">
    <source>
        <dbReference type="Proteomes" id="UP001626550"/>
    </source>
</evidence>
<name>A0ABD2PXU4_9PLAT</name>
<gene>
    <name evidence="2" type="ORF">Ciccas_009316</name>
</gene>
<comment type="caution">
    <text evidence="2">The sequence shown here is derived from an EMBL/GenBank/DDBJ whole genome shotgun (WGS) entry which is preliminary data.</text>
</comment>
<proteinExistence type="predicted"/>
<accession>A0ABD2PXU4</accession>
<dbReference type="Proteomes" id="UP001626550">
    <property type="component" value="Unassembled WGS sequence"/>
</dbReference>
<dbReference type="InterPro" id="IPR056549">
    <property type="entry name" value="HTH_NOL4"/>
</dbReference>
<dbReference type="Pfam" id="PF23079">
    <property type="entry name" value="HTH_NOL4_2nd"/>
    <property type="match status" value="1"/>
</dbReference>
<evidence type="ECO:0000313" key="2">
    <source>
        <dbReference type="EMBL" id="KAL3312099.1"/>
    </source>
</evidence>